<dbReference type="EMBL" id="CP000656">
    <property type="protein sequence ID" value="ABP47103.1"/>
    <property type="molecule type" value="Genomic_DNA"/>
</dbReference>
<evidence type="ECO:0000313" key="9">
    <source>
        <dbReference type="EMBL" id="ABP47103.1"/>
    </source>
</evidence>
<dbReference type="KEGG" id="mgi:Mflv_4635"/>
<dbReference type="NCBIfam" id="TIGR03057">
    <property type="entry name" value="xxxLxxG_by_4"/>
    <property type="match status" value="1"/>
</dbReference>
<keyword evidence="3" id="KW-1003">Cell membrane</keyword>
<sequence>MPFILSSRTLFGPQSGEQRARQPLLQQLSATAPAVDQAIQSGPGLRPLANQAQNAITQLDPLVGALNTSPWCATTPQCAQIRDQVKILVTLRDSGFFTQIADLGDRYDPATNATVGGTLANVQNAVASLDKAFGALGDPADLATNLRRLQDGIGQLASGAQALATGVRTLADSNIEMLSGMSQIATQLQNSSRAAADSDSSSGFYLPANAFENRQFTDVAEQFLSPDGKTARFMIESSHDPYSVEAMDLASRITDTANTARPNTSLADATVSVAGFPAVNSDIQRFLWADFAQLAIATIIIVGVILVLLLRALLAPLYLLGTVVLNYLASLGIGVVVFQWGLGHEIAWPVPLLAFIILVAVGADYNMLLVSRLREESGTNIRVGVLRTVANTGAVITSAGLIFAASMFGLMVGSVAIMIQAGLIIGFGLLLDTFLVRTLTVPAIATLLREASWWPTKATNPRRGDPKQKA</sequence>
<dbReference type="Gene3D" id="1.20.1640.10">
    <property type="entry name" value="Multidrug efflux transporter AcrB transmembrane domain"/>
    <property type="match status" value="1"/>
</dbReference>
<name>A4TFG8_MYCGI</name>
<proteinExistence type="inferred from homology"/>
<dbReference type="HOGENOM" id="CLU_005108_3_1_11"/>
<feature type="transmembrane region" description="Helical" evidence="7">
    <location>
        <begin position="389"/>
        <end position="411"/>
    </location>
</feature>
<comment type="similarity">
    <text evidence="2">Belongs to the resistance-nodulation-cell division (RND) (TC 2.A.6) family. MmpL subfamily.</text>
</comment>
<reference evidence="9" key="1">
    <citation type="submission" date="2007-04" db="EMBL/GenBank/DDBJ databases">
        <authorList>
            <consortium name="US DOE Joint Genome Institute"/>
            <person name="Copeland A."/>
            <person name="Lucas S."/>
            <person name="Lapidus A."/>
            <person name="Barry K."/>
            <person name="Detter J.C."/>
            <person name="Glavina del Rio T."/>
            <person name="Hammon N."/>
            <person name="Israni S."/>
            <person name="Dalin E."/>
            <person name="Tice H."/>
            <person name="Pitluck S."/>
            <person name="Chain P."/>
            <person name="Malfatti S."/>
            <person name="Shin M."/>
            <person name="Vergez L."/>
            <person name="Schmutz J."/>
            <person name="Larimer F."/>
            <person name="Land M."/>
            <person name="Hauser L."/>
            <person name="Kyrpides N."/>
            <person name="Mikhailova N."/>
            <person name="Miller C."/>
            <person name="Richardson P."/>
        </authorList>
    </citation>
    <scope>NUCLEOTIDE SEQUENCE</scope>
    <source>
        <strain evidence="9">PYR-GCK</strain>
    </source>
</reference>
<dbReference type="Pfam" id="PF03176">
    <property type="entry name" value="MMPL"/>
    <property type="match status" value="1"/>
</dbReference>
<dbReference type="InterPro" id="IPR023908">
    <property type="entry name" value="xxxLxxG_rpt"/>
</dbReference>
<feature type="domain" description="Membrane transport protein MMPL" evidence="8">
    <location>
        <begin position="141"/>
        <end position="457"/>
    </location>
</feature>
<comment type="subcellular location">
    <subcellularLocation>
        <location evidence="1">Cell membrane</location>
        <topology evidence="1">Multi-pass membrane protein</topology>
    </subcellularLocation>
</comment>
<reference evidence="9" key="2">
    <citation type="journal article" date="2013" name="PLoS ONE">
        <title>A Gene Expression Study of the Activities of Aromatic Ring-Cleavage Dioxygenases in Mycobacterium gilvum PYR-GCK to Changes in Salinity and pH during Pyrene Degradation.</title>
        <authorList>
            <person name="Badejo A.C."/>
            <person name="Badejo A.O."/>
            <person name="Shin K.H."/>
            <person name="Chai Y.G."/>
        </authorList>
    </citation>
    <scope>NUCLEOTIDE SEQUENCE [LARGE SCALE GENOMIC DNA]</scope>
    <source>
        <strain evidence="9">PYR-GCK</strain>
    </source>
</reference>
<evidence type="ECO:0000259" key="8">
    <source>
        <dbReference type="Pfam" id="PF03176"/>
    </source>
</evidence>
<evidence type="ECO:0000256" key="3">
    <source>
        <dbReference type="ARBA" id="ARBA00022475"/>
    </source>
</evidence>
<feature type="transmembrane region" description="Helical" evidence="7">
    <location>
        <begin position="286"/>
        <end position="310"/>
    </location>
</feature>
<evidence type="ECO:0000256" key="4">
    <source>
        <dbReference type="ARBA" id="ARBA00022692"/>
    </source>
</evidence>
<feature type="transmembrane region" description="Helical" evidence="7">
    <location>
        <begin position="317"/>
        <end position="340"/>
    </location>
</feature>
<dbReference type="PANTHER" id="PTHR33406">
    <property type="entry name" value="MEMBRANE PROTEIN MJ1562-RELATED"/>
    <property type="match status" value="1"/>
</dbReference>
<dbReference type="eggNOG" id="COG2409">
    <property type="taxonomic scope" value="Bacteria"/>
</dbReference>
<organism evidence="9">
    <name type="scientific">Mycolicibacterium gilvum (strain PYR-GCK)</name>
    <name type="common">Mycobacterium gilvum (strain PYR-GCK)</name>
    <dbReference type="NCBI Taxonomy" id="350054"/>
    <lineage>
        <taxon>Bacteria</taxon>
        <taxon>Bacillati</taxon>
        <taxon>Actinomycetota</taxon>
        <taxon>Actinomycetes</taxon>
        <taxon>Mycobacteriales</taxon>
        <taxon>Mycobacteriaceae</taxon>
        <taxon>Mycolicibacterium</taxon>
    </lineage>
</organism>
<gene>
    <name evidence="9" type="ordered locus">Mflv_4635</name>
</gene>
<dbReference type="AlphaFoldDB" id="A4TFG8"/>
<keyword evidence="6 7" id="KW-0472">Membrane</keyword>
<dbReference type="InterPro" id="IPR050545">
    <property type="entry name" value="Mycobact_MmpL"/>
</dbReference>
<evidence type="ECO:0000256" key="5">
    <source>
        <dbReference type="ARBA" id="ARBA00022989"/>
    </source>
</evidence>
<evidence type="ECO:0000256" key="7">
    <source>
        <dbReference type="SAM" id="Phobius"/>
    </source>
</evidence>
<feature type="transmembrane region" description="Helical" evidence="7">
    <location>
        <begin position="417"/>
        <end position="439"/>
    </location>
</feature>
<dbReference type="InterPro" id="IPR004869">
    <property type="entry name" value="MMPL_dom"/>
</dbReference>
<evidence type="ECO:0000256" key="6">
    <source>
        <dbReference type="ARBA" id="ARBA00023136"/>
    </source>
</evidence>
<evidence type="ECO:0000256" key="2">
    <source>
        <dbReference type="ARBA" id="ARBA00010157"/>
    </source>
</evidence>
<keyword evidence="4 7" id="KW-0812">Transmembrane</keyword>
<accession>A4TFG8</accession>
<protein>
    <submittedName>
        <fullName evidence="9">MMPL domain protein</fullName>
    </submittedName>
</protein>
<dbReference type="STRING" id="350054.Mflv_4635"/>
<evidence type="ECO:0000256" key="1">
    <source>
        <dbReference type="ARBA" id="ARBA00004651"/>
    </source>
</evidence>
<dbReference type="PANTHER" id="PTHR33406:SF6">
    <property type="entry name" value="MEMBRANE PROTEIN YDGH-RELATED"/>
    <property type="match status" value="1"/>
</dbReference>
<dbReference type="SUPFAM" id="SSF82866">
    <property type="entry name" value="Multidrug efflux transporter AcrB transmembrane domain"/>
    <property type="match status" value="1"/>
</dbReference>
<feature type="transmembrane region" description="Helical" evidence="7">
    <location>
        <begin position="346"/>
        <end position="368"/>
    </location>
</feature>
<dbReference type="GO" id="GO:0005886">
    <property type="term" value="C:plasma membrane"/>
    <property type="evidence" value="ECO:0007669"/>
    <property type="project" value="UniProtKB-SubCell"/>
</dbReference>
<keyword evidence="5 7" id="KW-1133">Transmembrane helix</keyword>